<proteinExistence type="predicted"/>
<gene>
    <name evidence="1" type="ORF">HGG76_27210</name>
</gene>
<sequence>MSGRKQTGTKLTTISFKVEEWEAEFINEMVANTGALLGLNKGKSLVYSLQVLKRYGDLASIVAGGILNMEGALQRIEANTELSVYGNDLEAIEVARQIQGGSASGGDDAPSSLDDLFDEFNIEVIGIDTADQNVEERTNLIEQDLSDLSAYRRLKRDFQTRSENRINASCNIQNITQNMSEELQNGSRPNPS</sequence>
<accession>A0A7X6JD30</accession>
<evidence type="ECO:0000313" key="1">
    <source>
        <dbReference type="EMBL" id="NKW11292.1"/>
    </source>
</evidence>
<reference evidence="1 2" key="1">
    <citation type="submission" date="2020-04" db="EMBL/GenBank/DDBJ databases">
        <title>Whole genome sequencing of clinical and environmental type strains of Ochrobactrum.</title>
        <authorList>
            <person name="Dharne M."/>
        </authorList>
    </citation>
    <scope>NUCLEOTIDE SEQUENCE [LARGE SCALE GENOMIC DNA]</scope>
    <source>
        <strain evidence="1 2">DSM 13340</strain>
    </source>
</reference>
<comment type="caution">
    <text evidence="1">The sequence shown here is derived from an EMBL/GenBank/DDBJ whole genome shotgun (WGS) entry which is preliminary data.</text>
</comment>
<dbReference type="EMBL" id="JAAXZB010000005">
    <property type="protein sequence ID" value="NKW11292.1"/>
    <property type="molecule type" value="Genomic_DNA"/>
</dbReference>
<dbReference type="Proteomes" id="UP000558475">
    <property type="component" value="Unassembled WGS sequence"/>
</dbReference>
<protein>
    <submittedName>
        <fullName evidence="1">Uncharacterized protein</fullName>
    </submittedName>
</protein>
<name>A0A7X6JD30_9HYPH</name>
<dbReference type="AlphaFoldDB" id="A0A7X6JD30"/>
<evidence type="ECO:0000313" key="2">
    <source>
        <dbReference type="Proteomes" id="UP000558475"/>
    </source>
</evidence>
<organism evidence="1 2">
    <name type="scientific">Brucella tritici</name>
    <dbReference type="NCBI Taxonomy" id="94626"/>
    <lineage>
        <taxon>Bacteria</taxon>
        <taxon>Pseudomonadati</taxon>
        <taxon>Pseudomonadota</taxon>
        <taxon>Alphaproteobacteria</taxon>
        <taxon>Hyphomicrobiales</taxon>
        <taxon>Brucellaceae</taxon>
        <taxon>Brucella/Ochrobactrum group</taxon>
        <taxon>Brucella</taxon>
    </lineage>
</organism>